<sequence length="51" mass="5558">MTAQTTCTISAPLLPHSLALANRTGTLLSPRLHPMRPCLNSELSQEKTVWA</sequence>
<accession>A0AAP0EV84</accession>
<evidence type="ECO:0000313" key="2">
    <source>
        <dbReference type="Proteomes" id="UP001419268"/>
    </source>
</evidence>
<protein>
    <submittedName>
        <fullName evidence="1">Uncharacterized protein</fullName>
    </submittedName>
</protein>
<dbReference type="AlphaFoldDB" id="A0AAP0EV84"/>
<gene>
    <name evidence="1" type="ORF">Scep_023469</name>
</gene>
<evidence type="ECO:0000313" key="1">
    <source>
        <dbReference type="EMBL" id="KAK9100039.1"/>
    </source>
</evidence>
<reference evidence="1 2" key="1">
    <citation type="submission" date="2024-01" db="EMBL/GenBank/DDBJ databases">
        <title>Genome assemblies of Stephania.</title>
        <authorList>
            <person name="Yang L."/>
        </authorList>
    </citation>
    <scope>NUCLEOTIDE SEQUENCE [LARGE SCALE GENOMIC DNA]</scope>
    <source>
        <strain evidence="1">JXDWG</strain>
        <tissue evidence="1">Leaf</tissue>
    </source>
</reference>
<dbReference type="Proteomes" id="UP001419268">
    <property type="component" value="Unassembled WGS sequence"/>
</dbReference>
<name>A0AAP0EV84_9MAGN</name>
<dbReference type="EMBL" id="JBBNAG010000010">
    <property type="protein sequence ID" value="KAK9100039.1"/>
    <property type="molecule type" value="Genomic_DNA"/>
</dbReference>
<proteinExistence type="predicted"/>
<comment type="caution">
    <text evidence="1">The sequence shown here is derived from an EMBL/GenBank/DDBJ whole genome shotgun (WGS) entry which is preliminary data.</text>
</comment>
<organism evidence="1 2">
    <name type="scientific">Stephania cephalantha</name>
    <dbReference type="NCBI Taxonomy" id="152367"/>
    <lineage>
        <taxon>Eukaryota</taxon>
        <taxon>Viridiplantae</taxon>
        <taxon>Streptophyta</taxon>
        <taxon>Embryophyta</taxon>
        <taxon>Tracheophyta</taxon>
        <taxon>Spermatophyta</taxon>
        <taxon>Magnoliopsida</taxon>
        <taxon>Ranunculales</taxon>
        <taxon>Menispermaceae</taxon>
        <taxon>Menispermoideae</taxon>
        <taxon>Cissampelideae</taxon>
        <taxon>Stephania</taxon>
    </lineage>
</organism>
<keyword evidence="2" id="KW-1185">Reference proteome</keyword>